<protein>
    <submittedName>
        <fullName evidence="1">Uncharacterized protein</fullName>
    </submittedName>
</protein>
<gene>
    <name evidence="1" type="ORF">PLANPX_5159</name>
</gene>
<reference evidence="2" key="1">
    <citation type="submission" date="2019-10" db="EMBL/GenBank/DDBJ databases">
        <title>Lacipirellula parvula gen. nov., sp. nov., representing a lineage of planctomycetes widespread in freshwater anoxic habitats, and description of the family Lacipirellulaceae.</title>
        <authorList>
            <person name="Dedysh S.N."/>
            <person name="Kulichevskaya I.S."/>
            <person name="Beletsky A.V."/>
            <person name="Rakitin A.L."/>
            <person name="Mardanov A.V."/>
            <person name="Ivanova A.A."/>
            <person name="Saltykova V.X."/>
            <person name="Rijpstra W.I.C."/>
            <person name="Sinninghe Damste J.S."/>
            <person name="Ravin N.V."/>
        </authorList>
    </citation>
    <scope>NUCLEOTIDE SEQUENCE [LARGE SCALE GENOMIC DNA]</scope>
    <source>
        <strain evidence="2">PX69</strain>
    </source>
</reference>
<dbReference type="EMBL" id="AP021861">
    <property type="protein sequence ID" value="BBO35547.1"/>
    <property type="molecule type" value="Genomic_DNA"/>
</dbReference>
<sequence length="63" mass="7285">MRTIRFEVGTPGQRSTRHWFSDMDDAITYYYYYWIAELYGSASMLSMDETGKVTPLLFSGATV</sequence>
<dbReference type="AlphaFoldDB" id="A0A5K7XHT8"/>
<dbReference type="RefSeq" id="WP_152100907.1">
    <property type="nucleotide sequence ID" value="NZ_AP021861.1"/>
</dbReference>
<evidence type="ECO:0000313" key="1">
    <source>
        <dbReference type="EMBL" id="BBO35547.1"/>
    </source>
</evidence>
<organism evidence="1 2">
    <name type="scientific">Lacipirellula parvula</name>
    <dbReference type="NCBI Taxonomy" id="2650471"/>
    <lineage>
        <taxon>Bacteria</taxon>
        <taxon>Pseudomonadati</taxon>
        <taxon>Planctomycetota</taxon>
        <taxon>Planctomycetia</taxon>
        <taxon>Pirellulales</taxon>
        <taxon>Lacipirellulaceae</taxon>
        <taxon>Lacipirellula</taxon>
    </lineage>
</organism>
<keyword evidence="2" id="KW-1185">Reference proteome</keyword>
<accession>A0A5K7XHT8</accession>
<proteinExistence type="predicted"/>
<dbReference type="Proteomes" id="UP000326837">
    <property type="component" value="Chromosome"/>
</dbReference>
<dbReference type="KEGG" id="lpav:PLANPX_5159"/>
<evidence type="ECO:0000313" key="2">
    <source>
        <dbReference type="Proteomes" id="UP000326837"/>
    </source>
</evidence>
<name>A0A5K7XHT8_9BACT</name>